<name>A0A8E2E9F8_9PEZI</name>
<dbReference type="AlphaFoldDB" id="A0A8E2E9F8"/>
<keyword evidence="4" id="KW-1185">Reference proteome</keyword>
<dbReference type="Gene3D" id="3.40.50.720">
    <property type="entry name" value="NAD(P)-binding Rossmann-like Domain"/>
    <property type="match status" value="1"/>
</dbReference>
<proteinExistence type="predicted"/>
<dbReference type="OrthoDB" id="64915at2759"/>
<feature type="domain" description="Gal80p-like C-terminal" evidence="2">
    <location>
        <begin position="95"/>
        <end position="170"/>
    </location>
</feature>
<protein>
    <submittedName>
        <fullName evidence="3">NAD(P)-binding protein</fullName>
    </submittedName>
</protein>
<dbReference type="Proteomes" id="UP000250266">
    <property type="component" value="Unassembled WGS sequence"/>
</dbReference>
<evidence type="ECO:0000259" key="1">
    <source>
        <dbReference type="Pfam" id="PF01408"/>
    </source>
</evidence>
<evidence type="ECO:0000259" key="2">
    <source>
        <dbReference type="Pfam" id="PF22685"/>
    </source>
</evidence>
<organism evidence="3 4">
    <name type="scientific">Lepidopterella palustris CBS 459.81</name>
    <dbReference type="NCBI Taxonomy" id="1314670"/>
    <lineage>
        <taxon>Eukaryota</taxon>
        <taxon>Fungi</taxon>
        <taxon>Dikarya</taxon>
        <taxon>Ascomycota</taxon>
        <taxon>Pezizomycotina</taxon>
        <taxon>Dothideomycetes</taxon>
        <taxon>Pleosporomycetidae</taxon>
        <taxon>Mytilinidiales</taxon>
        <taxon>Argynnaceae</taxon>
        <taxon>Lepidopterella</taxon>
    </lineage>
</organism>
<dbReference type="InterPro" id="IPR000683">
    <property type="entry name" value="Gfo/Idh/MocA-like_OxRdtase_N"/>
</dbReference>
<dbReference type="InterPro" id="IPR036291">
    <property type="entry name" value="NAD(P)-bd_dom_sf"/>
</dbReference>
<reference evidence="3 4" key="1">
    <citation type="journal article" date="2016" name="Nat. Commun.">
        <title>Ectomycorrhizal ecology is imprinted in the genome of the dominant symbiotic fungus Cenococcum geophilum.</title>
        <authorList>
            <consortium name="DOE Joint Genome Institute"/>
            <person name="Peter M."/>
            <person name="Kohler A."/>
            <person name="Ohm R.A."/>
            <person name="Kuo A."/>
            <person name="Krutzmann J."/>
            <person name="Morin E."/>
            <person name="Arend M."/>
            <person name="Barry K.W."/>
            <person name="Binder M."/>
            <person name="Choi C."/>
            <person name="Clum A."/>
            <person name="Copeland A."/>
            <person name="Grisel N."/>
            <person name="Haridas S."/>
            <person name="Kipfer T."/>
            <person name="LaButti K."/>
            <person name="Lindquist E."/>
            <person name="Lipzen A."/>
            <person name="Maire R."/>
            <person name="Meier B."/>
            <person name="Mihaltcheva S."/>
            <person name="Molinier V."/>
            <person name="Murat C."/>
            <person name="Poggeler S."/>
            <person name="Quandt C.A."/>
            <person name="Sperisen C."/>
            <person name="Tritt A."/>
            <person name="Tisserant E."/>
            <person name="Crous P.W."/>
            <person name="Henrissat B."/>
            <person name="Nehls U."/>
            <person name="Egli S."/>
            <person name="Spatafora J.W."/>
            <person name="Grigoriev I.V."/>
            <person name="Martin F.M."/>
        </authorList>
    </citation>
    <scope>NUCLEOTIDE SEQUENCE [LARGE SCALE GENOMIC DNA]</scope>
    <source>
        <strain evidence="3 4">CBS 459.81</strain>
    </source>
</reference>
<sequence>MESAQAAIKNNGLPSTTKSYGYPRDLADNPDIDIVVCSGRVDKHYETAMHSLKAGKDVYCEWPLAKDLAQAQEMESLSRSKGVRIIVGLQAWQSPFLNKIKEIVEGGKIGKTLSTTFVSNPGFFGLKEPENLAFTQNRKNGGNILTICWLKAMEAVFYSLGELESFSSIIRV</sequence>
<dbReference type="InterPro" id="IPR055080">
    <property type="entry name" value="Gal80p-like_C"/>
</dbReference>
<evidence type="ECO:0000313" key="3">
    <source>
        <dbReference type="EMBL" id="OCK79468.1"/>
    </source>
</evidence>
<dbReference type="EMBL" id="KV745004">
    <property type="protein sequence ID" value="OCK79468.1"/>
    <property type="molecule type" value="Genomic_DNA"/>
</dbReference>
<dbReference type="Pfam" id="PF01408">
    <property type="entry name" value="GFO_IDH_MocA"/>
    <property type="match status" value="1"/>
</dbReference>
<dbReference type="PANTHER" id="PTHR43708:SF1">
    <property type="entry name" value="GALACTOSE_LACTOSE METABOLISM REGULATORY PROTEIN GAL80"/>
    <property type="match status" value="1"/>
</dbReference>
<dbReference type="Pfam" id="PF22685">
    <property type="entry name" value="Gal80p_C-like"/>
    <property type="match status" value="1"/>
</dbReference>
<dbReference type="InterPro" id="IPR051317">
    <property type="entry name" value="Gfo/Idh/MocA_oxidoreduct"/>
</dbReference>
<dbReference type="Gene3D" id="3.30.360.10">
    <property type="entry name" value="Dihydrodipicolinate Reductase, domain 2"/>
    <property type="match status" value="1"/>
</dbReference>
<dbReference type="GO" id="GO:0000166">
    <property type="term" value="F:nucleotide binding"/>
    <property type="evidence" value="ECO:0007669"/>
    <property type="project" value="InterPro"/>
</dbReference>
<dbReference type="SUPFAM" id="SSF51735">
    <property type="entry name" value="NAD(P)-binding Rossmann-fold domains"/>
    <property type="match status" value="1"/>
</dbReference>
<dbReference type="PANTHER" id="PTHR43708">
    <property type="entry name" value="CONSERVED EXPRESSED OXIDOREDUCTASE (EUROFUNG)"/>
    <property type="match status" value="1"/>
</dbReference>
<evidence type="ECO:0000313" key="4">
    <source>
        <dbReference type="Proteomes" id="UP000250266"/>
    </source>
</evidence>
<accession>A0A8E2E9F8</accession>
<feature type="domain" description="Gfo/Idh/MocA-like oxidoreductase N-terminal" evidence="1">
    <location>
        <begin position="3"/>
        <end position="88"/>
    </location>
</feature>
<gene>
    <name evidence="3" type="ORF">K432DRAFT_455323</name>
</gene>